<dbReference type="PROSITE" id="PS51257">
    <property type="entry name" value="PROKAR_LIPOPROTEIN"/>
    <property type="match status" value="1"/>
</dbReference>
<protein>
    <recommendedName>
        <fullName evidence="4">Lipoprotein</fullName>
    </recommendedName>
</protein>
<reference evidence="1 3" key="1">
    <citation type="submission" date="2016-11" db="EMBL/GenBank/DDBJ databases">
        <authorList>
            <person name="Jaros S."/>
            <person name="Januszkiewicz K."/>
            <person name="Wedrychowicz H."/>
        </authorList>
    </citation>
    <scope>NUCLEOTIDE SEQUENCE [LARGE SCALE GENOMIC DNA]</scope>
    <source>
        <strain evidence="1">NCIMB 2154T</strain>
    </source>
</reference>
<dbReference type="EMBL" id="LT634361">
    <property type="protein sequence ID" value="SFZ83306.1"/>
    <property type="molecule type" value="Genomic_DNA"/>
</dbReference>
<dbReference type="RefSeq" id="WP_157926239.1">
    <property type="nucleotide sequence ID" value="NZ_CP138495.1"/>
</dbReference>
<sequence length="217" mass="26003">MKYLLSIISLTVMFLSACKSQNSEKKISVYESIISKNEFDNNNALSRFQLEKKNKNDTITNLFLNNGETIFFKDNLGTPYDENSIQYRKVQSKKATKFIISVQEYERDYFLLLDKDDKSIDTIPSYPYFSKDKNIIFVVDYNPYETYNDIFPPSEDVYIYKYVKKQLQKVYFKPYHFFSDTYLESFFWKDQNILYLKFISEKDRKKAKYISLTILSQ</sequence>
<dbReference type="KEGG" id="tmar:MARIT_2927"/>
<dbReference type="KEGG" id="tmar:MARIT_2000"/>
<evidence type="ECO:0008006" key="4">
    <source>
        <dbReference type="Google" id="ProtNLM"/>
    </source>
</evidence>
<gene>
    <name evidence="1" type="ORF">MARIT_2000</name>
    <name evidence="2" type="ORF">MARIT_2927</name>
</gene>
<evidence type="ECO:0000313" key="3">
    <source>
        <dbReference type="Proteomes" id="UP000231564"/>
    </source>
</evidence>
<evidence type="ECO:0000313" key="2">
    <source>
        <dbReference type="EMBL" id="SFZ84824.1"/>
    </source>
</evidence>
<proteinExistence type="predicted"/>
<dbReference type="AlphaFoldDB" id="A0A2H1EAV4"/>
<dbReference type="EMBL" id="LT634361">
    <property type="protein sequence ID" value="SFZ84824.1"/>
    <property type="molecule type" value="Genomic_DNA"/>
</dbReference>
<dbReference type="GeneID" id="47724372"/>
<dbReference type="OrthoDB" id="769637at2"/>
<keyword evidence="3" id="KW-1185">Reference proteome</keyword>
<dbReference type="Proteomes" id="UP000231564">
    <property type="component" value="Chromosome MARIT"/>
</dbReference>
<name>A0A2H1EAV4_9FLAO</name>
<accession>A0A2H1EAV4</accession>
<organism evidence="1 3">
    <name type="scientific">Tenacibaculum maritimum NCIMB 2154</name>
    <dbReference type="NCBI Taxonomy" id="1349785"/>
    <lineage>
        <taxon>Bacteria</taxon>
        <taxon>Pseudomonadati</taxon>
        <taxon>Bacteroidota</taxon>
        <taxon>Flavobacteriia</taxon>
        <taxon>Flavobacteriales</taxon>
        <taxon>Flavobacteriaceae</taxon>
        <taxon>Tenacibaculum</taxon>
    </lineage>
</organism>
<evidence type="ECO:0000313" key="1">
    <source>
        <dbReference type="EMBL" id="SFZ83306.1"/>
    </source>
</evidence>